<dbReference type="RefSeq" id="WP_035323566.1">
    <property type="nucleotide sequence ID" value="NZ_FONH01000020.1"/>
</dbReference>
<feature type="domain" description="DUF4034" evidence="1">
    <location>
        <begin position="23"/>
        <end position="288"/>
    </location>
</feature>
<reference evidence="3" key="1">
    <citation type="submission" date="2016-10" db="EMBL/GenBank/DDBJ databases">
        <authorList>
            <person name="Varghese N."/>
            <person name="Submissions S."/>
        </authorList>
    </citation>
    <scope>NUCLEOTIDE SEQUENCE [LARGE SCALE GENOMIC DNA]</scope>
    <source>
        <strain evidence="3">UNC178MFTsu3.1</strain>
    </source>
</reference>
<evidence type="ECO:0000259" key="1">
    <source>
        <dbReference type="Pfam" id="PF13226"/>
    </source>
</evidence>
<sequence>MQVITSTPPLPLDAPQWARFRQREQLRKAMLEGRFDEVERTMAALEAAWWQSTGATDDHYTFLATGGGLFDYASVDAGLRLERLHAWREACPGSYHARQILGQYYFRRACDIRTAGWASEVGEDQWLAAHMACVTAAEHLLEAMALSERPALAAETMMQISQYLGQPDFVDALFRGSPMEQTMQREAFEPDLYEAACARLARHGLKPPGTLTATLPASLPPLQKGDAQNPGYYWLRYCLSLRPRWTEILAAYAQYLSPRWGGDDGEVEKFATGPLCSALNEQERNTVRWPGVHDALTLPDYPEPGDVREIAAREKIFKKWLARDLSDGLRFMSLGKYANFTHYSLADATLAHERHVESIRYCKPPETYLVVDGPFRDFTNLMLIKHIGDAHLEDTEGAYASVLQTAVRHFDEPTILTVAAFAWQFGMWGIEADPAIATKLIDRVAQLEPLYEPDAFTPMHACRMIWDGGFQKEATYLTRAFAERRVYSGAASMYDITGGIRADADPSLLDRSEADRWLVQAVEEGEPVALYNYAWRLEHVDKLDLTVRENFERVRDLYVGAMHGGVDMAMIRLASIDRRHGTAEGKQQAVAHMKSLVAHDDDHIAGEAYGEVVLAYKYGDGVPQSEFIAMQWFDRYKELFPNHSALEWMETQVYGSTGWQMAGRAMRAFFLGKKLSSEHLPPK</sequence>
<dbReference type="STRING" id="500610.SAMN02799615_03769"/>
<dbReference type="EMBL" id="FONH01000020">
    <property type="protein sequence ID" value="SFF48048.1"/>
    <property type="molecule type" value="Genomic_DNA"/>
</dbReference>
<dbReference type="Proteomes" id="UP000199477">
    <property type="component" value="Unassembled WGS sequence"/>
</dbReference>
<dbReference type="InterPro" id="IPR025115">
    <property type="entry name" value="DUF4034"/>
</dbReference>
<evidence type="ECO:0000313" key="2">
    <source>
        <dbReference type="EMBL" id="SFF48048.1"/>
    </source>
</evidence>
<proteinExistence type="predicted"/>
<protein>
    <recommendedName>
        <fullName evidence="1">DUF4034 domain-containing protein</fullName>
    </recommendedName>
</protein>
<dbReference type="Pfam" id="PF13226">
    <property type="entry name" value="DUF4034"/>
    <property type="match status" value="1"/>
</dbReference>
<evidence type="ECO:0000313" key="3">
    <source>
        <dbReference type="Proteomes" id="UP000199477"/>
    </source>
</evidence>
<name>A0A1I2J218_9GAMM</name>
<gene>
    <name evidence="2" type="ORF">SAMN02799615_03769</name>
</gene>
<dbReference type="SUPFAM" id="SSF81901">
    <property type="entry name" value="HCP-like"/>
    <property type="match status" value="1"/>
</dbReference>
<dbReference type="InterPro" id="IPR011990">
    <property type="entry name" value="TPR-like_helical_dom_sf"/>
</dbReference>
<organism evidence="2 3">
    <name type="scientific">Dyella marensis</name>
    <dbReference type="NCBI Taxonomy" id="500610"/>
    <lineage>
        <taxon>Bacteria</taxon>
        <taxon>Pseudomonadati</taxon>
        <taxon>Pseudomonadota</taxon>
        <taxon>Gammaproteobacteria</taxon>
        <taxon>Lysobacterales</taxon>
        <taxon>Rhodanobacteraceae</taxon>
        <taxon>Dyella</taxon>
    </lineage>
</organism>
<dbReference type="Gene3D" id="1.25.40.10">
    <property type="entry name" value="Tetratricopeptide repeat domain"/>
    <property type="match status" value="1"/>
</dbReference>
<keyword evidence="3" id="KW-1185">Reference proteome</keyword>
<accession>A0A1I2J218</accession>
<dbReference type="AlphaFoldDB" id="A0A1I2J218"/>